<dbReference type="GO" id="GO:0006508">
    <property type="term" value="P:proteolysis"/>
    <property type="evidence" value="ECO:0007669"/>
    <property type="project" value="InterPro"/>
</dbReference>
<dbReference type="AlphaFoldDB" id="D5U0V5"/>
<dbReference type="Pfam" id="PF19289">
    <property type="entry name" value="PmbA_TldD_3rd"/>
    <property type="match status" value="1"/>
</dbReference>
<evidence type="ECO:0000259" key="1">
    <source>
        <dbReference type="Pfam" id="PF19289"/>
    </source>
</evidence>
<dbReference type="Proteomes" id="UP000002376">
    <property type="component" value="Chromosome"/>
</dbReference>
<dbReference type="Gene3D" id="3.30.2290.10">
    <property type="entry name" value="PmbA/TldD superfamily"/>
    <property type="match status" value="1"/>
</dbReference>
<dbReference type="InterPro" id="IPR036059">
    <property type="entry name" value="TldD/PmbA_sf"/>
</dbReference>
<sequence>MSVDLELGRKIIENLKNKFDEVAVSIVTRDNVMVKLWNTEPSVVQSWKITDISLRLAKDRRLFLLEFSTKDPETLLKDVEQLPSIAKKIEEAEIYAPLPEPSIVRPVEGGVDPNVLSARNEPGKLVYKMIEAALKYNVDRVAGTLTLGHETRSVLNSRGFEASESKTIVEAYLRSFKGEFSGHWAYGGTRLDESKLVEVGDRAGYLATVSNKKVEFTPGKYTVILSPLVVGNLINYLTFMASAMAVLMGFSMFLKYKPGDKVAAEALTLLDKPRDTTLPGFASFDDEGVETFDKPIIENGRLVNLLHNVSTASKMGVKSTGNAGWMFPRSWNLELSPGELSEKDLFKDVDKGVFFSNNWYTRYQNYAEGVFSTVSRDATLYVENGEVVGQVGRVRLSTSFPILLTNTAGCTRERYDVMWWEVRTPSRIPYLVAREIMVTRPEI</sequence>
<accession>D5U0V5</accession>
<feature type="domain" description="Metalloprotease TldD/E C-terminal" evidence="1">
    <location>
        <begin position="218"/>
        <end position="439"/>
    </location>
</feature>
<dbReference type="SUPFAM" id="SSF111283">
    <property type="entry name" value="Putative modulator of DNA gyrase, PmbA/TldD"/>
    <property type="match status" value="1"/>
</dbReference>
<reference key="3">
    <citation type="submission" date="2010-02" db="EMBL/GenBank/DDBJ databases">
        <title>Complete genome sequence of Thermosphaera aggregans type strain (M11TL).</title>
        <authorList>
            <consortium name="US DOE Joint Genome Institute (JGI-PGF)"/>
            <person name="Spring S."/>
            <person name="Lapidus A."/>
            <person name="Munk C."/>
            <person name="Schroeder M."/>
            <person name="Glavina Del Rio T."/>
            <person name="Tice H."/>
            <person name="Copeland A."/>
            <person name="Cheng J.-F."/>
            <person name="Lucas S."/>
            <person name="Chen F."/>
            <person name="Nolan M."/>
            <person name="Bruce D."/>
            <person name="Goodwin L."/>
            <person name="Pitluck S."/>
            <person name="Ivanova N."/>
            <person name="Mavromatis K."/>
            <person name="Ovchinnikova G."/>
            <person name="Pati A."/>
            <person name="Chen A."/>
            <person name="Palaniappan K."/>
            <person name="Land M."/>
            <person name="Hauser L."/>
            <person name="Chang Y.-J."/>
            <person name="Jeffries C.C."/>
            <person name="Brettin T."/>
            <person name="Detter J.C."/>
            <person name="Tapia R."/>
            <person name="Han C."/>
            <person name="Chain P."/>
            <person name="Heimerl T."/>
            <person name="Weik F."/>
            <person name="Goker M."/>
            <person name="Rachel R."/>
            <person name="Bristow J."/>
            <person name="Eisen J.A."/>
            <person name="Markowitz V."/>
            <person name="Hugenholtz P."/>
            <person name="Kyrpides N.C."/>
            <person name="Klenk H.-P."/>
        </authorList>
    </citation>
    <scope>NUCLEOTIDE SEQUENCE</scope>
    <source>
        <strain>DSM 11486</strain>
    </source>
</reference>
<dbReference type="GO" id="GO:0008237">
    <property type="term" value="F:metallopeptidase activity"/>
    <property type="evidence" value="ECO:0007669"/>
    <property type="project" value="InterPro"/>
</dbReference>
<dbReference type="STRING" id="633148.Tagg_0480"/>
<keyword evidence="3" id="KW-1185">Reference proteome</keyword>
<dbReference type="InterPro" id="IPR045569">
    <property type="entry name" value="Metalloprtase-TldD/E_C"/>
</dbReference>
<dbReference type="GeneID" id="9165494"/>
<dbReference type="RefSeq" id="WP_013129348.1">
    <property type="nucleotide sequence ID" value="NC_014160.1"/>
</dbReference>
<reference evidence="2 3" key="1">
    <citation type="journal article" date="2010" name="Stand. Genomic Sci.">
        <title>Complete genome sequence of Thermosphaera aggregans type strain (M11TL).</title>
        <authorList>
            <person name="Spring S."/>
            <person name="Rachel R."/>
            <person name="Lapidus A."/>
            <person name="Davenport K."/>
            <person name="Tice H."/>
            <person name="Copeland A."/>
            <person name="Cheng J.F."/>
            <person name="Lucas S."/>
            <person name="Chen F."/>
            <person name="Nolan M."/>
            <person name="Bruce D."/>
            <person name="Goodwin L."/>
            <person name="Pitluck S."/>
            <person name="Ivanova N."/>
            <person name="Mavromatis K."/>
            <person name="Ovchinnikova G."/>
            <person name="Pati A."/>
            <person name="Chen A."/>
            <person name="Palaniappan K."/>
            <person name="Land M."/>
            <person name="Hauser L."/>
            <person name="Chang Y.J."/>
            <person name="Jeffries C.C."/>
            <person name="Brettin T."/>
            <person name="Detter J.C."/>
            <person name="Tapia R."/>
            <person name="Han C."/>
            <person name="Heimerl T."/>
            <person name="Weikl F."/>
            <person name="Brambilla E."/>
            <person name="Goker M."/>
            <person name="Bristow J."/>
            <person name="Eisen J.A."/>
            <person name="Markowitz V."/>
            <person name="Hugenholtz P."/>
            <person name="Kyrpides N.C."/>
            <person name="Klenk H.P."/>
        </authorList>
    </citation>
    <scope>NUCLEOTIDE SEQUENCE [LARGE SCALE GENOMIC DNA]</scope>
    <source>
        <strain evidence="3">DSM 11486 / M11TL</strain>
    </source>
</reference>
<gene>
    <name evidence="2" type="ordered locus">Tagg_0480</name>
</gene>
<proteinExistence type="predicted"/>
<dbReference type="HOGENOM" id="CLU_026425_4_1_2"/>
<dbReference type="PANTHER" id="PTHR43666:SF1">
    <property type="entry name" value="CONSERVED PROTEIN"/>
    <property type="match status" value="1"/>
</dbReference>
<protein>
    <submittedName>
        <fullName evidence="2">Peptidase U62 modulator of DNA gyrase</fullName>
    </submittedName>
</protein>
<reference evidence="3" key="2">
    <citation type="journal article" date="2010" name="Stand. Genomic Sci.">
        <title>Complete genome sequence of Thermosphaera aggregans type strain (M11TLT).</title>
        <authorList>
            <person name="Spring S."/>
            <person name="Rachel R."/>
            <person name="Lapidus A."/>
            <person name="Davenport K."/>
            <person name="Tice H."/>
            <person name="Copeland A."/>
            <person name="Cheng J.-F."/>
            <person name="Lucas S."/>
            <person name="Chen F."/>
            <person name="Nolan M."/>
            <person name="Bruce D."/>
            <person name="Goodwin L."/>
            <person name="Pitluck S."/>
            <person name="Ivanova N."/>
            <person name="Mavromatis K."/>
            <person name="Ovchinnikova G."/>
            <person name="Pati A."/>
            <person name="Chen A."/>
            <person name="Palaniappan K."/>
            <person name="Land M."/>
            <person name="Hauser L."/>
            <person name="Chang Y.-J."/>
            <person name="Jeffries C.C."/>
            <person name="Brettin T."/>
            <person name="Detter J.C."/>
            <person name="Tapia R."/>
            <person name="Han C."/>
            <person name="Heimerl T."/>
            <person name="Weikl F."/>
            <person name="Brambilla E."/>
            <person name="Goker M."/>
            <person name="Bristow J."/>
            <person name="Eisen J.A."/>
            <person name="Markowitz V."/>
            <person name="Hugenholtz P."/>
            <person name="Kyrpides N.C."/>
            <person name="Klenk H.-P."/>
        </authorList>
    </citation>
    <scope>NUCLEOTIDE SEQUENCE [LARGE SCALE GENOMIC DNA]</scope>
    <source>
        <strain evidence="3">DSM 11486 / M11TL</strain>
    </source>
</reference>
<dbReference type="InterPro" id="IPR035068">
    <property type="entry name" value="TldD/PmbA_N"/>
</dbReference>
<organism evidence="2 3">
    <name type="scientific">Thermosphaera aggregans (strain DSM 11486 / M11TL)</name>
    <dbReference type="NCBI Taxonomy" id="633148"/>
    <lineage>
        <taxon>Archaea</taxon>
        <taxon>Thermoproteota</taxon>
        <taxon>Thermoprotei</taxon>
        <taxon>Desulfurococcales</taxon>
        <taxon>Desulfurococcaceae</taxon>
        <taxon>Thermosphaera</taxon>
    </lineage>
</organism>
<dbReference type="OrthoDB" id="84520at2157"/>
<evidence type="ECO:0000313" key="3">
    <source>
        <dbReference type="Proteomes" id="UP000002376"/>
    </source>
</evidence>
<dbReference type="EMBL" id="CP001939">
    <property type="protein sequence ID" value="ADG90755.1"/>
    <property type="molecule type" value="Genomic_DNA"/>
</dbReference>
<dbReference type="eggNOG" id="arCOG00322">
    <property type="taxonomic scope" value="Archaea"/>
</dbReference>
<dbReference type="PANTHER" id="PTHR43666">
    <property type="entry name" value="TLDD PROTEIN"/>
    <property type="match status" value="1"/>
</dbReference>
<name>D5U0V5_THEAM</name>
<dbReference type="KEGG" id="tag:Tagg_0480"/>
<evidence type="ECO:0000313" key="2">
    <source>
        <dbReference type="EMBL" id="ADG90755.1"/>
    </source>
</evidence>